<evidence type="ECO:0000256" key="1">
    <source>
        <dbReference type="SAM" id="MobiDB-lite"/>
    </source>
</evidence>
<dbReference type="EMBL" id="CAUYUJ010015233">
    <property type="protein sequence ID" value="CAK0851389.1"/>
    <property type="molecule type" value="Genomic_DNA"/>
</dbReference>
<feature type="compositionally biased region" description="Low complexity" evidence="1">
    <location>
        <begin position="740"/>
        <end position="764"/>
    </location>
</feature>
<feature type="compositionally biased region" description="Basic and acidic residues" evidence="1">
    <location>
        <begin position="38"/>
        <end position="63"/>
    </location>
</feature>
<feature type="compositionally biased region" description="Basic residues" evidence="1">
    <location>
        <begin position="725"/>
        <end position="739"/>
    </location>
</feature>
<feature type="compositionally biased region" description="Polar residues" evidence="1">
    <location>
        <begin position="450"/>
        <end position="463"/>
    </location>
</feature>
<name>A0ABN9TYK5_9DINO</name>
<protein>
    <recommendedName>
        <fullName evidence="4">RNA-directed RNA polymerase</fullName>
    </recommendedName>
</protein>
<reference evidence="2" key="1">
    <citation type="submission" date="2023-10" db="EMBL/GenBank/DDBJ databases">
        <authorList>
            <person name="Chen Y."/>
            <person name="Shah S."/>
            <person name="Dougan E. K."/>
            <person name="Thang M."/>
            <person name="Chan C."/>
        </authorList>
    </citation>
    <scope>NUCLEOTIDE SEQUENCE [LARGE SCALE GENOMIC DNA]</scope>
</reference>
<gene>
    <name evidence="2" type="ORF">PCOR1329_LOCUS43546</name>
</gene>
<feature type="region of interest" description="Disordered" evidence="1">
    <location>
        <begin position="450"/>
        <end position="494"/>
    </location>
</feature>
<feature type="region of interest" description="Disordered" evidence="1">
    <location>
        <begin position="676"/>
        <end position="764"/>
    </location>
</feature>
<feature type="compositionally biased region" description="Basic residues" evidence="1">
    <location>
        <begin position="699"/>
        <end position="712"/>
    </location>
</feature>
<accession>A0ABN9TYK5</accession>
<comment type="caution">
    <text evidence="2">The sequence shown here is derived from an EMBL/GenBank/DDBJ whole genome shotgun (WGS) entry which is preliminary data.</text>
</comment>
<proteinExistence type="predicted"/>
<evidence type="ECO:0000313" key="2">
    <source>
        <dbReference type="EMBL" id="CAK0851389.1"/>
    </source>
</evidence>
<dbReference type="Proteomes" id="UP001189429">
    <property type="component" value="Unassembled WGS sequence"/>
</dbReference>
<organism evidence="2 3">
    <name type="scientific">Prorocentrum cordatum</name>
    <dbReference type="NCBI Taxonomy" id="2364126"/>
    <lineage>
        <taxon>Eukaryota</taxon>
        <taxon>Sar</taxon>
        <taxon>Alveolata</taxon>
        <taxon>Dinophyceae</taxon>
        <taxon>Prorocentrales</taxon>
        <taxon>Prorocentraceae</taxon>
        <taxon>Prorocentrum</taxon>
    </lineage>
</organism>
<feature type="region of interest" description="Disordered" evidence="1">
    <location>
        <begin position="1"/>
        <end position="64"/>
    </location>
</feature>
<keyword evidence="3" id="KW-1185">Reference proteome</keyword>
<sequence length="764" mass="82939">MEGALAAGEGLKGPEDLEPTGVLKGLESEEESPWEAEIQAKKKAEEERVAERMRRAAEADSTKRRNNKPTLYFARHALSHAATLVVLDGPLDQDLGGAREVLQEGGYDAAESRLVPLNLSGALLTPEAAPPELYVQEEEGGAHWRHCKAAGAWKSTRESEGDVRVILSPMSSGPDYPLWHPDEVSGHYPVLLEDTRGDGAPRVRRCDPKEARQISGGLLHDWREGTRAGVPEEVLLMGAARPMPPVSARQVLWAAASAREGLLAEGARAGVCRDPDGDFMAAANATWFNAWKANPEDPRTAYERWLREARGARAGGHLADERERLRGSLIFGNLAKGDEDVLLDWIVHLAHVQHRSEGTIRGKLMAVRHCHIAAGYPDPLELAPRLALALGGLRRMGAKQNRKYPLERLAPQRWTSEGDLPLFRDGDGNPIRRKDITDLLGQAAKAKSAQNYNLTLGSSNRPGQTPPGGRVKFREEPPEEYHGPPVASPAVRRKAPAAAFTRQLQVVGAEIRAECSAKHTELKGDIVASCQDLHAQLTAEWSAELARASEGGAAGRDAGSKCLQSSAASMGQLSEVLRLMQIMEALAEKICSEATTRKAVEARLEQRVASVEQQLFPNGTEATGGLEQMPAGVPEQEELHRNQSRASLTPVTVQTLMSDDLKDSLEKLVDRVNTMLKGDDGPLLSSPTAWLPPGSPRPSPRRSRERSCRRGRPASLPPVTPSSPRGRRRPPQPSARRRQSGGQPRRGAGPRPRGLGRAAGLRSS</sequence>
<evidence type="ECO:0000313" key="3">
    <source>
        <dbReference type="Proteomes" id="UP001189429"/>
    </source>
</evidence>
<evidence type="ECO:0008006" key="4">
    <source>
        <dbReference type="Google" id="ProtNLM"/>
    </source>
</evidence>
<feature type="compositionally biased region" description="Basic and acidic residues" evidence="1">
    <location>
        <begin position="472"/>
        <end position="482"/>
    </location>
</feature>